<name>A0A4R5KGT7_9MICC</name>
<keyword evidence="2" id="KW-1133">Transmembrane helix</keyword>
<feature type="compositionally biased region" description="Polar residues" evidence="1">
    <location>
        <begin position="1"/>
        <end position="13"/>
    </location>
</feature>
<keyword evidence="2" id="KW-0472">Membrane</keyword>
<comment type="caution">
    <text evidence="3">The sequence shown here is derived from an EMBL/GenBank/DDBJ whole genome shotgun (WGS) entry which is preliminary data.</text>
</comment>
<organism evidence="3 4">
    <name type="scientific">Arthrobacter terricola</name>
    <dbReference type="NCBI Taxonomy" id="2547396"/>
    <lineage>
        <taxon>Bacteria</taxon>
        <taxon>Bacillati</taxon>
        <taxon>Actinomycetota</taxon>
        <taxon>Actinomycetes</taxon>
        <taxon>Micrococcales</taxon>
        <taxon>Micrococcaceae</taxon>
        <taxon>Arthrobacter</taxon>
    </lineage>
</organism>
<evidence type="ECO:0000313" key="4">
    <source>
        <dbReference type="Proteomes" id="UP000295511"/>
    </source>
</evidence>
<proteinExistence type="predicted"/>
<sequence>MTESTNLPENTQPEAGPGGPRPEFGQRFPEAPGPQIPSWHPEASRSQAAPQPAFQAFPPFPARRSENVGRGALFALPAIPIGVVCWLIIWNFGWISSIVTFVAAAIAARFYVMGAGGLSRKGVWVVAGITVATALLSFAAGVWLDAAKYINSQPFSLITSSEPWDLIGYNLNNNPNFVPSYMGDFLMALLFAALGCFFTLRRLFASTKNG</sequence>
<protein>
    <submittedName>
        <fullName evidence="3">Uncharacterized protein</fullName>
    </submittedName>
</protein>
<keyword evidence="2" id="KW-0812">Transmembrane</keyword>
<evidence type="ECO:0000313" key="3">
    <source>
        <dbReference type="EMBL" id="TDF94252.1"/>
    </source>
</evidence>
<feature type="transmembrane region" description="Helical" evidence="2">
    <location>
        <begin position="124"/>
        <end position="144"/>
    </location>
</feature>
<dbReference type="OrthoDB" id="4939292at2"/>
<reference evidence="3 4" key="1">
    <citation type="submission" date="2019-03" db="EMBL/GenBank/DDBJ databases">
        <title>Whole genome sequence of Arthrobacter sp JH1-1.</title>
        <authorList>
            <person name="Trinh H.N."/>
        </authorList>
    </citation>
    <scope>NUCLEOTIDE SEQUENCE [LARGE SCALE GENOMIC DNA]</scope>
    <source>
        <strain evidence="3 4">JH1-1</strain>
    </source>
</reference>
<feature type="transmembrane region" description="Helical" evidence="2">
    <location>
        <begin position="185"/>
        <end position="204"/>
    </location>
</feature>
<feature type="transmembrane region" description="Helical" evidence="2">
    <location>
        <begin position="71"/>
        <end position="89"/>
    </location>
</feature>
<feature type="transmembrane region" description="Helical" evidence="2">
    <location>
        <begin position="95"/>
        <end position="112"/>
    </location>
</feature>
<dbReference type="Proteomes" id="UP000295511">
    <property type="component" value="Unassembled WGS sequence"/>
</dbReference>
<dbReference type="EMBL" id="SMRU01000016">
    <property type="protein sequence ID" value="TDF94252.1"/>
    <property type="molecule type" value="Genomic_DNA"/>
</dbReference>
<dbReference type="RefSeq" id="WP_133204905.1">
    <property type="nucleotide sequence ID" value="NZ_SMRU01000016.1"/>
</dbReference>
<accession>A0A4R5KGT7</accession>
<gene>
    <name evidence="3" type="ORF">E1809_14260</name>
</gene>
<dbReference type="AlphaFoldDB" id="A0A4R5KGT7"/>
<feature type="region of interest" description="Disordered" evidence="1">
    <location>
        <begin position="1"/>
        <end position="45"/>
    </location>
</feature>
<evidence type="ECO:0000256" key="2">
    <source>
        <dbReference type="SAM" id="Phobius"/>
    </source>
</evidence>
<evidence type="ECO:0000256" key="1">
    <source>
        <dbReference type="SAM" id="MobiDB-lite"/>
    </source>
</evidence>
<keyword evidence="4" id="KW-1185">Reference proteome</keyword>